<dbReference type="Gene3D" id="3.40.190.10">
    <property type="entry name" value="Periplasmic binding protein-like II"/>
    <property type="match status" value="2"/>
</dbReference>
<dbReference type="Pfam" id="PF13379">
    <property type="entry name" value="NMT1_2"/>
    <property type="match status" value="1"/>
</dbReference>
<feature type="chain" id="PRO_5038659322" evidence="1">
    <location>
        <begin position="22"/>
        <end position="342"/>
    </location>
</feature>
<dbReference type="PANTHER" id="PTHR30024">
    <property type="entry name" value="ALIPHATIC SULFONATES-BINDING PROTEIN-RELATED"/>
    <property type="match status" value="1"/>
</dbReference>
<evidence type="ECO:0000313" key="2">
    <source>
        <dbReference type="EMBL" id="MBU3850089.1"/>
    </source>
</evidence>
<protein>
    <submittedName>
        <fullName evidence="2">ABC transporter substrate-binding protein</fullName>
    </submittedName>
</protein>
<dbReference type="InterPro" id="IPR027024">
    <property type="entry name" value="UCP027386_ABC_sbc_TM0202"/>
</dbReference>
<reference evidence="2" key="2">
    <citation type="submission" date="2021-04" db="EMBL/GenBank/DDBJ databases">
        <authorList>
            <person name="Gilroy R."/>
        </authorList>
    </citation>
    <scope>NUCLEOTIDE SEQUENCE</scope>
    <source>
        <strain evidence="2">Gambia15-2214</strain>
    </source>
</reference>
<organism evidence="2 3">
    <name type="scientific">Candidatus Treponema excrementipullorum</name>
    <dbReference type="NCBI Taxonomy" id="2838768"/>
    <lineage>
        <taxon>Bacteria</taxon>
        <taxon>Pseudomonadati</taxon>
        <taxon>Spirochaetota</taxon>
        <taxon>Spirochaetia</taxon>
        <taxon>Spirochaetales</taxon>
        <taxon>Treponemataceae</taxon>
        <taxon>Treponema</taxon>
    </lineage>
</organism>
<comment type="caution">
    <text evidence="2">The sequence shown here is derived from an EMBL/GenBank/DDBJ whole genome shotgun (WGS) entry which is preliminary data.</text>
</comment>
<dbReference type="AlphaFoldDB" id="A0A9E2L1P8"/>
<evidence type="ECO:0000256" key="1">
    <source>
        <dbReference type="SAM" id="SignalP"/>
    </source>
</evidence>
<name>A0A9E2L1P8_9SPIR</name>
<dbReference type="PIRSF" id="PIRSF027386">
    <property type="entry name" value="UCP027386_ABC_sbc_TM0202"/>
    <property type="match status" value="1"/>
</dbReference>
<reference evidence="2" key="1">
    <citation type="journal article" date="2021" name="PeerJ">
        <title>Extensive microbial diversity within the chicken gut microbiome revealed by metagenomics and culture.</title>
        <authorList>
            <person name="Gilroy R."/>
            <person name="Ravi A."/>
            <person name="Getino M."/>
            <person name="Pursley I."/>
            <person name="Horton D.L."/>
            <person name="Alikhan N.F."/>
            <person name="Baker D."/>
            <person name="Gharbi K."/>
            <person name="Hall N."/>
            <person name="Watson M."/>
            <person name="Adriaenssens E.M."/>
            <person name="Foster-Nyarko E."/>
            <person name="Jarju S."/>
            <person name="Secka A."/>
            <person name="Antonio M."/>
            <person name="Oren A."/>
            <person name="Chaudhuri R.R."/>
            <person name="La Ragione R."/>
            <person name="Hildebrand F."/>
            <person name="Pallen M.J."/>
        </authorList>
    </citation>
    <scope>NUCLEOTIDE SEQUENCE</scope>
    <source>
        <strain evidence="2">Gambia15-2214</strain>
    </source>
</reference>
<sequence length="342" mass="36724">MKLYKLFFMCIFMVLSVFVFAGGTQDATPPLEEATRGPLPVTISALNGPSGIPMAYMFENKPEIENVLCRFEVAASPDVLLPKLLKGEVDMAVLPPNVAAKVFTKNNQALLVTAVVGEGNLSLVSKDSSVKSLHDLKGKTVVVAGQGATPDYMFRYLLEKNGIAVSSVAEKGTNTDAVTLDFSIPTAEIPAALIAGKIQYALVPEPFSTVVCSKDPSISRVIDIQKEYASIDGNDSNFPLTVLVVRKSFAVQYPEVVREITAAFEDSITWTEANPIEAGKLVEKYTLGLQGAIAAKVIPVGAFVFTPASEAKESLESLYNVFMTFSPEAIGGSLPTSDFYFE</sequence>
<dbReference type="PANTHER" id="PTHR30024:SF46">
    <property type="entry name" value="ABC TRANSPORTER, SUBSTRATE-BINDING LIPOPROTEIN"/>
    <property type="match status" value="1"/>
</dbReference>
<dbReference type="Proteomes" id="UP000823914">
    <property type="component" value="Unassembled WGS sequence"/>
</dbReference>
<keyword evidence="1" id="KW-0732">Signal</keyword>
<accession>A0A9E2L1P8</accession>
<gene>
    <name evidence="2" type="ORF">IAA16_05945</name>
</gene>
<feature type="signal peptide" evidence="1">
    <location>
        <begin position="1"/>
        <end position="21"/>
    </location>
</feature>
<dbReference type="SUPFAM" id="SSF53850">
    <property type="entry name" value="Periplasmic binding protein-like II"/>
    <property type="match status" value="1"/>
</dbReference>
<evidence type="ECO:0000313" key="3">
    <source>
        <dbReference type="Proteomes" id="UP000823914"/>
    </source>
</evidence>
<proteinExistence type="predicted"/>
<dbReference type="EMBL" id="JAHLFV010000141">
    <property type="protein sequence ID" value="MBU3850089.1"/>
    <property type="molecule type" value="Genomic_DNA"/>
</dbReference>